<evidence type="ECO:0000259" key="3">
    <source>
        <dbReference type="SMART" id="SM01245"/>
    </source>
</evidence>
<dbReference type="InterPro" id="IPR015946">
    <property type="entry name" value="KH_dom-like_a/b"/>
</dbReference>
<dbReference type="InterPro" id="IPR038247">
    <property type="entry name" value="Jag_N_dom_sf"/>
</dbReference>
<name>A0A7C3J742_UNCW3</name>
<sequence>MIMDKEKNYIDVEDETVEKAIEKGVELLKTTIDNVDVEIINEPQNGFLKFGKKKAVVRLRLLSGEIPSELLKKEEKVEEEKKEKIKIEEVLEKVSAEKKDFNNSQENFEKISEKPEEKSKEPSEIKMIEEKFKSLTQLMGFKVEPEISYLNNKYRIIIKDTPDANLLIGKNGKTIDALQHILNKMLIKEKFNKPVYLDIKGYVKQKRRNRFLKNGKK</sequence>
<dbReference type="Pfam" id="PF07650">
    <property type="entry name" value="KH_2"/>
    <property type="match status" value="1"/>
</dbReference>
<dbReference type="EMBL" id="DSTT01000006">
    <property type="protein sequence ID" value="HFK24448.1"/>
    <property type="molecule type" value="Genomic_DNA"/>
</dbReference>
<dbReference type="SMART" id="SM01245">
    <property type="entry name" value="Jag_N"/>
    <property type="match status" value="1"/>
</dbReference>
<gene>
    <name evidence="4" type="ORF">ENS15_07375</name>
</gene>
<reference evidence="4" key="1">
    <citation type="journal article" date="2020" name="mSystems">
        <title>Genome- and Community-Level Interaction Insights into Carbon Utilization and Element Cycling Functions of Hydrothermarchaeota in Hydrothermal Sediment.</title>
        <authorList>
            <person name="Zhou Z."/>
            <person name="Liu Y."/>
            <person name="Xu W."/>
            <person name="Pan J."/>
            <person name="Luo Z.H."/>
            <person name="Li M."/>
        </authorList>
    </citation>
    <scope>NUCLEOTIDE SEQUENCE [LARGE SCALE GENOMIC DNA]</scope>
    <source>
        <strain evidence="4">SpSt-464</strain>
    </source>
</reference>
<proteinExistence type="predicted"/>
<dbReference type="GO" id="GO:0003723">
    <property type="term" value="F:RNA binding"/>
    <property type="evidence" value="ECO:0007669"/>
    <property type="project" value="UniProtKB-KW"/>
</dbReference>
<feature type="domain" description="RNA-binding protein KhpB N-terminal" evidence="3">
    <location>
        <begin position="11"/>
        <end position="62"/>
    </location>
</feature>
<dbReference type="InterPro" id="IPR039247">
    <property type="entry name" value="KhpB"/>
</dbReference>
<dbReference type="Gene3D" id="3.30.300.20">
    <property type="match status" value="1"/>
</dbReference>
<protein>
    <submittedName>
        <fullName evidence="4">KH domain-containing protein</fullName>
    </submittedName>
</protein>
<dbReference type="Gene3D" id="3.30.30.80">
    <property type="entry name" value="probable RNA-binding protein from clostridium symbiosum atcc 14940"/>
    <property type="match status" value="1"/>
</dbReference>
<comment type="caution">
    <text evidence="4">The sequence shown here is derived from an EMBL/GenBank/DDBJ whole genome shotgun (WGS) entry which is preliminary data.</text>
</comment>
<dbReference type="PANTHER" id="PTHR35800">
    <property type="entry name" value="PROTEIN JAG"/>
    <property type="match status" value="1"/>
</dbReference>
<keyword evidence="1" id="KW-0694">RNA-binding</keyword>
<feature type="region of interest" description="Disordered" evidence="2">
    <location>
        <begin position="104"/>
        <end position="123"/>
    </location>
</feature>
<evidence type="ECO:0000313" key="4">
    <source>
        <dbReference type="EMBL" id="HFK24448.1"/>
    </source>
</evidence>
<organism evidence="4">
    <name type="scientific">candidate division WOR-3 bacterium</name>
    <dbReference type="NCBI Taxonomy" id="2052148"/>
    <lineage>
        <taxon>Bacteria</taxon>
        <taxon>Bacteria division WOR-3</taxon>
    </lineage>
</organism>
<dbReference type="Pfam" id="PF14804">
    <property type="entry name" value="Jag_N"/>
    <property type="match status" value="1"/>
</dbReference>
<dbReference type="AlphaFoldDB" id="A0A7C3J742"/>
<evidence type="ECO:0000256" key="1">
    <source>
        <dbReference type="ARBA" id="ARBA00022884"/>
    </source>
</evidence>
<accession>A0A7C3J742</accession>
<dbReference type="InterPro" id="IPR004044">
    <property type="entry name" value="KH_dom_type_2"/>
</dbReference>
<dbReference type="PANTHER" id="PTHR35800:SF1">
    <property type="entry name" value="RNA-BINDING PROTEIN KHPB"/>
    <property type="match status" value="1"/>
</dbReference>
<dbReference type="InterPro" id="IPR032782">
    <property type="entry name" value="KhpB_N"/>
</dbReference>
<evidence type="ECO:0000256" key="2">
    <source>
        <dbReference type="SAM" id="MobiDB-lite"/>
    </source>
</evidence>